<reference evidence="2" key="1">
    <citation type="submission" date="2017-02" db="UniProtKB">
        <authorList>
            <consortium name="WormBaseParasite"/>
        </authorList>
    </citation>
    <scope>IDENTIFICATION</scope>
</reference>
<proteinExistence type="predicted"/>
<keyword evidence="1" id="KW-1185">Reference proteome</keyword>
<name>A0A0N5B7A6_STREA</name>
<dbReference type="Proteomes" id="UP000046392">
    <property type="component" value="Unplaced"/>
</dbReference>
<evidence type="ECO:0000313" key="2">
    <source>
        <dbReference type="WBParaSite" id="SPAL_0000193250.1"/>
    </source>
</evidence>
<protein>
    <submittedName>
        <fullName evidence="2">Uncharacterized protein</fullName>
    </submittedName>
</protein>
<accession>A0A0N5B7A6</accession>
<evidence type="ECO:0000313" key="1">
    <source>
        <dbReference type="Proteomes" id="UP000046392"/>
    </source>
</evidence>
<dbReference type="AlphaFoldDB" id="A0A0N5B7A6"/>
<dbReference type="WBParaSite" id="SPAL_0000193250.1">
    <property type="protein sequence ID" value="SPAL_0000193250.1"/>
    <property type="gene ID" value="SPAL_0000193250"/>
</dbReference>
<sequence length="137" mass="15745">MKARFRKNSYSTTFIPNINREEAASINYSDLSTQNLLLTNPRLFVSEILKLNNQQSGQRKMNLLNDVHKLTDIFSDIPLKEMFHALLNVDSCFGPLFNEVIETSEGNEVCTKSECELKTSNNIRSQKYSNSFNINLF</sequence>
<organism evidence="1 2">
    <name type="scientific">Strongyloides papillosus</name>
    <name type="common">Intestinal threadworm</name>
    <dbReference type="NCBI Taxonomy" id="174720"/>
    <lineage>
        <taxon>Eukaryota</taxon>
        <taxon>Metazoa</taxon>
        <taxon>Ecdysozoa</taxon>
        <taxon>Nematoda</taxon>
        <taxon>Chromadorea</taxon>
        <taxon>Rhabditida</taxon>
        <taxon>Tylenchina</taxon>
        <taxon>Panagrolaimomorpha</taxon>
        <taxon>Strongyloidoidea</taxon>
        <taxon>Strongyloididae</taxon>
        <taxon>Strongyloides</taxon>
    </lineage>
</organism>